<feature type="region of interest" description="Disordered" evidence="1">
    <location>
        <begin position="1"/>
        <end position="30"/>
    </location>
</feature>
<accession>A0A0E9VSZ0</accession>
<feature type="compositionally biased region" description="Basic residues" evidence="1">
    <location>
        <begin position="1"/>
        <end position="13"/>
    </location>
</feature>
<dbReference type="EMBL" id="GBXM01027363">
    <property type="protein sequence ID" value="JAH81214.1"/>
    <property type="molecule type" value="Transcribed_RNA"/>
</dbReference>
<name>A0A0E9VSZ0_ANGAN</name>
<protein>
    <submittedName>
        <fullName evidence="2">Uncharacterized protein</fullName>
    </submittedName>
</protein>
<reference evidence="2" key="2">
    <citation type="journal article" date="2015" name="Fish Shellfish Immunol.">
        <title>Early steps in the European eel (Anguilla anguilla)-Vibrio vulnificus interaction in the gills: Role of the RtxA13 toxin.</title>
        <authorList>
            <person name="Callol A."/>
            <person name="Pajuelo D."/>
            <person name="Ebbesson L."/>
            <person name="Teles M."/>
            <person name="MacKenzie S."/>
            <person name="Amaro C."/>
        </authorList>
    </citation>
    <scope>NUCLEOTIDE SEQUENCE</scope>
</reference>
<proteinExistence type="predicted"/>
<sequence length="30" mass="3579">MEKGKVLKIRNHNKTKEYNRVPHSFGSWPP</sequence>
<organism evidence="2">
    <name type="scientific">Anguilla anguilla</name>
    <name type="common">European freshwater eel</name>
    <name type="synonym">Muraena anguilla</name>
    <dbReference type="NCBI Taxonomy" id="7936"/>
    <lineage>
        <taxon>Eukaryota</taxon>
        <taxon>Metazoa</taxon>
        <taxon>Chordata</taxon>
        <taxon>Craniata</taxon>
        <taxon>Vertebrata</taxon>
        <taxon>Euteleostomi</taxon>
        <taxon>Actinopterygii</taxon>
        <taxon>Neopterygii</taxon>
        <taxon>Teleostei</taxon>
        <taxon>Anguilliformes</taxon>
        <taxon>Anguillidae</taxon>
        <taxon>Anguilla</taxon>
    </lineage>
</organism>
<dbReference type="AlphaFoldDB" id="A0A0E9VSZ0"/>
<evidence type="ECO:0000256" key="1">
    <source>
        <dbReference type="SAM" id="MobiDB-lite"/>
    </source>
</evidence>
<evidence type="ECO:0000313" key="2">
    <source>
        <dbReference type="EMBL" id="JAH81214.1"/>
    </source>
</evidence>
<reference evidence="2" key="1">
    <citation type="submission" date="2014-11" db="EMBL/GenBank/DDBJ databases">
        <authorList>
            <person name="Amaro Gonzalez C."/>
        </authorList>
    </citation>
    <scope>NUCLEOTIDE SEQUENCE</scope>
</reference>